<dbReference type="EMBL" id="BMAO01011974">
    <property type="protein sequence ID" value="GFQ78094.1"/>
    <property type="molecule type" value="Genomic_DNA"/>
</dbReference>
<proteinExistence type="predicted"/>
<organism evidence="1 2">
    <name type="scientific">Trichonephila clavata</name>
    <name type="common">Joro spider</name>
    <name type="synonym">Nephila clavata</name>
    <dbReference type="NCBI Taxonomy" id="2740835"/>
    <lineage>
        <taxon>Eukaryota</taxon>
        <taxon>Metazoa</taxon>
        <taxon>Ecdysozoa</taxon>
        <taxon>Arthropoda</taxon>
        <taxon>Chelicerata</taxon>
        <taxon>Arachnida</taxon>
        <taxon>Araneae</taxon>
        <taxon>Araneomorphae</taxon>
        <taxon>Entelegynae</taxon>
        <taxon>Araneoidea</taxon>
        <taxon>Nephilidae</taxon>
        <taxon>Trichonephila</taxon>
    </lineage>
</organism>
<reference evidence="1" key="1">
    <citation type="submission" date="2020-07" db="EMBL/GenBank/DDBJ databases">
        <title>Multicomponent nature underlies the extraordinary mechanical properties of spider dragline silk.</title>
        <authorList>
            <person name="Kono N."/>
            <person name="Nakamura H."/>
            <person name="Mori M."/>
            <person name="Yoshida Y."/>
            <person name="Ohtoshi R."/>
            <person name="Malay A.D."/>
            <person name="Moran D.A.P."/>
            <person name="Tomita M."/>
            <person name="Numata K."/>
            <person name="Arakawa K."/>
        </authorList>
    </citation>
    <scope>NUCLEOTIDE SEQUENCE</scope>
</reference>
<dbReference type="AlphaFoldDB" id="A0A8X6KLX4"/>
<dbReference type="OrthoDB" id="8056906at2759"/>
<evidence type="ECO:0000313" key="2">
    <source>
        <dbReference type="Proteomes" id="UP000887116"/>
    </source>
</evidence>
<accession>A0A8X6KLX4</accession>
<comment type="caution">
    <text evidence="1">The sequence shown here is derived from an EMBL/GenBank/DDBJ whole genome shotgun (WGS) entry which is preliminary data.</text>
</comment>
<keyword evidence="2" id="KW-1185">Reference proteome</keyword>
<evidence type="ECO:0000313" key="1">
    <source>
        <dbReference type="EMBL" id="GFQ78094.1"/>
    </source>
</evidence>
<gene>
    <name evidence="1" type="ORF">TNCT_525061</name>
</gene>
<dbReference type="Proteomes" id="UP000887116">
    <property type="component" value="Unassembled WGS sequence"/>
</dbReference>
<name>A0A8X6KLX4_TRICU</name>
<protein>
    <submittedName>
        <fullName evidence="1">Uncharacterized protein</fullName>
    </submittedName>
</protein>
<sequence>MIVVEKFDKIPEIIEVDRVLIAVASPRNLKVDHKTILNHLHKGGFKKKLYVCATPIVKKPDGSNSSCKA</sequence>